<keyword evidence="2" id="KW-1185">Reference proteome</keyword>
<sequence>MRIIIEDGGSYSLFEYLKLLMHLRYSKSLQGEDALASSSLGIRGAPVFLEN</sequence>
<evidence type="ECO:0000313" key="1">
    <source>
        <dbReference type="EMBL" id="MDQ0456156.1"/>
    </source>
</evidence>
<protein>
    <submittedName>
        <fullName evidence="1">Uncharacterized protein</fullName>
    </submittedName>
</protein>
<proteinExistence type="predicted"/>
<gene>
    <name evidence="1" type="ORF">QO005_002497</name>
</gene>
<reference evidence="1 2" key="1">
    <citation type="submission" date="2023-07" db="EMBL/GenBank/DDBJ databases">
        <title>Genomic Encyclopedia of Type Strains, Phase IV (KMG-IV): sequencing the most valuable type-strain genomes for metagenomic binning, comparative biology and taxonomic classification.</title>
        <authorList>
            <person name="Goeker M."/>
        </authorList>
    </citation>
    <scope>NUCLEOTIDE SEQUENCE [LARGE SCALE GENOMIC DNA]</scope>
    <source>
        <strain evidence="1 2">DSM 100301</strain>
    </source>
</reference>
<dbReference type="Proteomes" id="UP001235269">
    <property type="component" value="Unassembled WGS sequence"/>
</dbReference>
<evidence type="ECO:0000313" key="2">
    <source>
        <dbReference type="Proteomes" id="UP001235269"/>
    </source>
</evidence>
<name>A0ABU0IFY1_9HYPH</name>
<accession>A0ABU0IFY1</accession>
<dbReference type="EMBL" id="JAUSWH010000007">
    <property type="protein sequence ID" value="MDQ0456156.1"/>
    <property type="molecule type" value="Genomic_DNA"/>
</dbReference>
<organism evidence="1 2">
    <name type="scientific">Rhizobium paknamense</name>
    <dbReference type="NCBI Taxonomy" id="1206817"/>
    <lineage>
        <taxon>Bacteria</taxon>
        <taxon>Pseudomonadati</taxon>
        <taxon>Pseudomonadota</taxon>
        <taxon>Alphaproteobacteria</taxon>
        <taxon>Hyphomicrobiales</taxon>
        <taxon>Rhizobiaceae</taxon>
        <taxon>Rhizobium/Agrobacterium group</taxon>
        <taxon>Rhizobium</taxon>
    </lineage>
</organism>
<comment type="caution">
    <text evidence="1">The sequence shown here is derived from an EMBL/GenBank/DDBJ whole genome shotgun (WGS) entry which is preliminary data.</text>
</comment>